<feature type="compositionally biased region" description="Low complexity" evidence="10">
    <location>
        <begin position="16"/>
        <end position="53"/>
    </location>
</feature>
<proteinExistence type="inferred from homology"/>
<evidence type="ECO:0000256" key="2">
    <source>
        <dbReference type="ARBA" id="ARBA00009851"/>
    </source>
</evidence>
<evidence type="ECO:0000256" key="6">
    <source>
        <dbReference type="ARBA" id="ARBA00023163"/>
    </source>
</evidence>
<comment type="similarity">
    <text evidence="2">Belongs to the Mediator complex subunit 29 family.</text>
</comment>
<dbReference type="GO" id="GO:0006357">
    <property type="term" value="P:regulation of transcription by RNA polymerase II"/>
    <property type="evidence" value="ECO:0007669"/>
    <property type="project" value="TreeGrafter"/>
</dbReference>
<evidence type="ECO:0000256" key="7">
    <source>
        <dbReference type="ARBA" id="ARBA00023242"/>
    </source>
</evidence>
<keyword evidence="6" id="KW-0804">Transcription</keyword>
<dbReference type="PANTHER" id="PTHR28314:SF1">
    <property type="entry name" value="MEDIATOR OF RNA POLYMERASE II TRANSCRIPTION SUBUNIT 29"/>
    <property type="match status" value="1"/>
</dbReference>
<keyword evidence="7" id="KW-0539">Nucleus</keyword>
<keyword evidence="5" id="KW-0010">Activator</keyword>
<dbReference type="GO" id="GO:0016592">
    <property type="term" value="C:mediator complex"/>
    <property type="evidence" value="ECO:0007669"/>
    <property type="project" value="InterPro"/>
</dbReference>
<dbReference type="InterPro" id="IPR021018">
    <property type="entry name" value="Mediator_Med29_met"/>
</dbReference>
<comment type="subcellular location">
    <subcellularLocation>
        <location evidence="1">Nucleus</location>
    </subcellularLocation>
</comment>
<evidence type="ECO:0000256" key="10">
    <source>
        <dbReference type="SAM" id="MobiDB-lite"/>
    </source>
</evidence>
<evidence type="ECO:0000256" key="3">
    <source>
        <dbReference type="ARBA" id="ARBA00019684"/>
    </source>
</evidence>
<gene>
    <name evidence="11" type="ORF">CEUTPL_LOCUS11092</name>
</gene>
<protein>
    <recommendedName>
        <fullName evidence="3">Mediator of RNA polymerase II transcription subunit 29</fullName>
    </recommendedName>
    <alternativeName>
        <fullName evidence="9">Mediator complex subunit 29</fullName>
    </alternativeName>
    <alternativeName>
        <fullName evidence="8">Protein intersex</fullName>
    </alternativeName>
</protein>
<dbReference type="EMBL" id="OU892282">
    <property type="protein sequence ID" value="CAG9770643.1"/>
    <property type="molecule type" value="Genomic_DNA"/>
</dbReference>
<evidence type="ECO:0000256" key="9">
    <source>
        <dbReference type="ARBA" id="ARBA00031963"/>
    </source>
</evidence>
<dbReference type="GO" id="GO:0003712">
    <property type="term" value="F:transcription coregulator activity"/>
    <property type="evidence" value="ECO:0007669"/>
    <property type="project" value="TreeGrafter"/>
</dbReference>
<sequence>MYSLADKNIPFNIAKQQQEMQQQQVAQQQQQLQQAQQQMQQQQQQQQQQSQQQPPQPLDNISKIKQLVGPLRDTLAITIKTAAQTLNQNSQIDSGSQKAPDIQIPRFDKNLEEFYSICDQIELNLKTSIKCLSQAESSNRYLNLPVIPTRSESIGMNENTLTYPQFLATVGAQVSYTKEIHETLLAAAQSISPSE</sequence>
<dbReference type="Pfam" id="PF11568">
    <property type="entry name" value="Med29"/>
    <property type="match status" value="1"/>
</dbReference>
<feature type="region of interest" description="Disordered" evidence="10">
    <location>
        <begin position="16"/>
        <end position="58"/>
    </location>
</feature>
<evidence type="ECO:0000256" key="4">
    <source>
        <dbReference type="ARBA" id="ARBA00023015"/>
    </source>
</evidence>
<dbReference type="PANTHER" id="PTHR28314">
    <property type="entry name" value="MEDIATOR OF RNA POLYMERASE II TRANSCRIPTION SUBUNIT 29"/>
    <property type="match status" value="1"/>
</dbReference>
<evidence type="ECO:0000256" key="8">
    <source>
        <dbReference type="ARBA" id="ARBA00030916"/>
    </source>
</evidence>
<dbReference type="OrthoDB" id="6366949at2759"/>
<keyword evidence="12" id="KW-1185">Reference proteome</keyword>
<reference evidence="11" key="1">
    <citation type="submission" date="2022-01" db="EMBL/GenBank/DDBJ databases">
        <authorList>
            <person name="King R."/>
        </authorList>
    </citation>
    <scope>NUCLEOTIDE SEQUENCE</scope>
</reference>
<organism evidence="11 12">
    <name type="scientific">Ceutorhynchus assimilis</name>
    <name type="common">cabbage seed weevil</name>
    <dbReference type="NCBI Taxonomy" id="467358"/>
    <lineage>
        <taxon>Eukaryota</taxon>
        <taxon>Metazoa</taxon>
        <taxon>Ecdysozoa</taxon>
        <taxon>Arthropoda</taxon>
        <taxon>Hexapoda</taxon>
        <taxon>Insecta</taxon>
        <taxon>Pterygota</taxon>
        <taxon>Neoptera</taxon>
        <taxon>Endopterygota</taxon>
        <taxon>Coleoptera</taxon>
        <taxon>Polyphaga</taxon>
        <taxon>Cucujiformia</taxon>
        <taxon>Curculionidae</taxon>
        <taxon>Ceutorhynchinae</taxon>
        <taxon>Ceutorhynchus</taxon>
    </lineage>
</organism>
<keyword evidence="4" id="KW-0805">Transcription regulation</keyword>
<evidence type="ECO:0000313" key="12">
    <source>
        <dbReference type="Proteomes" id="UP001152799"/>
    </source>
</evidence>
<evidence type="ECO:0000256" key="1">
    <source>
        <dbReference type="ARBA" id="ARBA00004123"/>
    </source>
</evidence>
<name>A0A9N9MTH8_9CUCU</name>
<evidence type="ECO:0000256" key="5">
    <source>
        <dbReference type="ARBA" id="ARBA00023159"/>
    </source>
</evidence>
<dbReference type="Proteomes" id="UP001152799">
    <property type="component" value="Chromosome 6"/>
</dbReference>
<accession>A0A9N9MTH8</accession>
<dbReference type="AlphaFoldDB" id="A0A9N9MTH8"/>
<evidence type="ECO:0000313" key="11">
    <source>
        <dbReference type="EMBL" id="CAG9770643.1"/>
    </source>
</evidence>